<dbReference type="InterPro" id="IPR036890">
    <property type="entry name" value="HATPase_C_sf"/>
</dbReference>
<dbReference type="InterPro" id="IPR036097">
    <property type="entry name" value="HisK_dim/P_sf"/>
</dbReference>
<dbReference type="Gene3D" id="1.10.287.130">
    <property type="match status" value="1"/>
</dbReference>
<sequence length="412" mass="46327">MADDTTIKILLVDDRPDNLMSMEIVLENQGYKFYKATSGKDALKILLKEEDFSLILLDVRMPIMDGYETAELIYSREKLRLVPIIFITGQDYEETAMFKGYQAGAVDYIRKPFNPQILRSKVAVFAELHRKNQLLSKQEEKLRVINEDLMRLNAELENRVKERTSQLETLNSELKDLNLSKDKFLSVISHDLRNPATALIATSEKLNRDIEKLSKNDIKNLSSIIHRTAHKIVQQLNELVDWAKKQRDKTSFTPQRIHLLEGMNDSLELLKANAAQKEISLFNEVPEEIYVNADSLMLRSIVQNLVTNAIKYTPQHGSITISAARQDKMVEICVADTGVGMSVDTMGKVFDEVSSSVKGTNNEHGTGLGLILVKDFVTQHGGTIGVESSEGTGTCFKFTIPAAIYEDASSLI</sequence>
<dbReference type="Pfam" id="PF02518">
    <property type="entry name" value="HATPase_c"/>
    <property type="match status" value="1"/>
</dbReference>
<dbReference type="CDD" id="cd00082">
    <property type="entry name" value="HisKA"/>
    <property type="match status" value="1"/>
</dbReference>
<dbReference type="Gene3D" id="3.40.50.2300">
    <property type="match status" value="1"/>
</dbReference>
<dbReference type="InterPro" id="IPR003594">
    <property type="entry name" value="HATPase_dom"/>
</dbReference>
<dbReference type="SUPFAM" id="SSF55874">
    <property type="entry name" value="ATPase domain of HSP90 chaperone/DNA topoisomerase II/histidine kinase"/>
    <property type="match status" value="1"/>
</dbReference>
<evidence type="ECO:0000256" key="3">
    <source>
        <dbReference type="ARBA" id="ARBA00022553"/>
    </source>
</evidence>
<name>A0ABW4ZNA0_9SPHI</name>
<comment type="catalytic activity">
    <reaction evidence="1">
        <text>ATP + protein L-histidine = ADP + protein N-phospho-L-histidine.</text>
        <dbReference type="EC" id="2.7.13.3"/>
    </reaction>
</comment>
<keyword evidence="5" id="KW-0175">Coiled coil</keyword>
<keyword evidence="8" id="KW-0547">Nucleotide-binding</keyword>
<dbReference type="PROSITE" id="PS50109">
    <property type="entry name" value="HIS_KIN"/>
    <property type="match status" value="1"/>
</dbReference>
<reference evidence="9" key="1">
    <citation type="journal article" date="2019" name="Int. J. Syst. Evol. Microbiol.">
        <title>The Global Catalogue of Microorganisms (GCM) 10K type strain sequencing project: providing services to taxonomists for standard genome sequencing and annotation.</title>
        <authorList>
            <consortium name="The Broad Institute Genomics Platform"/>
            <consortium name="The Broad Institute Genome Sequencing Center for Infectious Disease"/>
            <person name="Wu L."/>
            <person name="Ma J."/>
        </authorList>
    </citation>
    <scope>NUCLEOTIDE SEQUENCE [LARGE SCALE GENOMIC DNA]</scope>
    <source>
        <strain evidence="9">KCTC 42217</strain>
    </source>
</reference>
<evidence type="ECO:0000256" key="5">
    <source>
        <dbReference type="SAM" id="Coils"/>
    </source>
</evidence>
<evidence type="ECO:0000256" key="4">
    <source>
        <dbReference type="PROSITE-ProRule" id="PRU00169"/>
    </source>
</evidence>
<dbReference type="SUPFAM" id="SSF52172">
    <property type="entry name" value="CheY-like"/>
    <property type="match status" value="1"/>
</dbReference>
<feature type="domain" description="Histidine kinase" evidence="6">
    <location>
        <begin position="187"/>
        <end position="404"/>
    </location>
</feature>
<feature type="coiled-coil region" evidence="5">
    <location>
        <begin position="128"/>
        <end position="216"/>
    </location>
</feature>
<dbReference type="PANTHER" id="PTHR43547:SF2">
    <property type="entry name" value="HYBRID SIGNAL TRANSDUCTION HISTIDINE KINASE C"/>
    <property type="match status" value="1"/>
</dbReference>
<dbReference type="InterPro" id="IPR004358">
    <property type="entry name" value="Sig_transdc_His_kin-like_C"/>
</dbReference>
<dbReference type="EC" id="2.7.13.3" evidence="2"/>
<evidence type="ECO:0000256" key="2">
    <source>
        <dbReference type="ARBA" id="ARBA00012438"/>
    </source>
</evidence>
<dbReference type="PANTHER" id="PTHR43547">
    <property type="entry name" value="TWO-COMPONENT HISTIDINE KINASE"/>
    <property type="match status" value="1"/>
</dbReference>
<organism evidence="8 9">
    <name type="scientific">Paradesertivirga mongoliensis</name>
    <dbReference type="NCBI Taxonomy" id="2100740"/>
    <lineage>
        <taxon>Bacteria</taxon>
        <taxon>Pseudomonadati</taxon>
        <taxon>Bacteroidota</taxon>
        <taxon>Sphingobacteriia</taxon>
        <taxon>Sphingobacteriales</taxon>
        <taxon>Sphingobacteriaceae</taxon>
        <taxon>Paradesertivirga</taxon>
    </lineage>
</organism>
<comment type="caution">
    <text evidence="8">The sequence shown here is derived from an EMBL/GenBank/DDBJ whole genome shotgun (WGS) entry which is preliminary data.</text>
</comment>
<keyword evidence="9" id="KW-1185">Reference proteome</keyword>
<evidence type="ECO:0000313" key="9">
    <source>
        <dbReference type="Proteomes" id="UP001597387"/>
    </source>
</evidence>
<dbReference type="SMART" id="SM00387">
    <property type="entry name" value="HATPase_c"/>
    <property type="match status" value="1"/>
</dbReference>
<feature type="domain" description="Response regulatory" evidence="7">
    <location>
        <begin position="8"/>
        <end position="126"/>
    </location>
</feature>
<feature type="modified residue" description="4-aspartylphosphate" evidence="4">
    <location>
        <position position="58"/>
    </location>
</feature>
<keyword evidence="3 4" id="KW-0597">Phosphoprotein</keyword>
<evidence type="ECO:0000256" key="1">
    <source>
        <dbReference type="ARBA" id="ARBA00000085"/>
    </source>
</evidence>
<dbReference type="SMART" id="SM00448">
    <property type="entry name" value="REC"/>
    <property type="match status" value="1"/>
</dbReference>
<dbReference type="RefSeq" id="WP_255900689.1">
    <property type="nucleotide sequence ID" value="NZ_JAFMZO010000002.1"/>
</dbReference>
<gene>
    <name evidence="8" type="ORF">ACFSJU_14180</name>
</gene>
<dbReference type="PRINTS" id="PR00344">
    <property type="entry name" value="BCTRLSENSOR"/>
</dbReference>
<dbReference type="InterPro" id="IPR011006">
    <property type="entry name" value="CheY-like_superfamily"/>
</dbReference>
<dbReference type="GO" id="GO:0005524">
    <property type="term" value="F:ATP binding"/>
    <property type="evidence" value="ECO:0007669"/>
    <property type="project" value="UniProtKB-KW"/>
</dbReference>
<dbReference type="SMART" id="SM00388">
    <property type="entry name" value="HisKA"/>
    <property type="match status" value="1"/>
</dbReference>
<dbReference type="InterPro" id="IPR005467">
    <property type="entry name" value="His_kinase_dom"/>
</dbReference>
<dbReference type="Gene3D" id="3.30.565.10">
    <property type="entry name" value="Histidine kinase-like ATPase, C-terminal domain"/>
    <property type="match status" value="1"/>
</dbReference>
<dbReference type="InterPro" id="IPR001789">
    <property type="entry name" value="Sig_transdc_resp-reg_receiver"/>
</dbReference>
<dbReference type="EMBL" id="JBHUHZ010000002">
    <property type="protein sequence ID" value="MFD2163553.1"/>
    <property type="molecule type" value="Genomic_DNA"/>
</dbReference>
<dbReference type="CDD" id="cd00075">
    <property type="entry name" value="HATPase"/>
    <property type="match status" value="1"/>
</dbReference>
<protein>
    <recommendedName>
        <fullName evidence="2">histidine kinase</fullName>
        <ecNumber evidence="2">2.7.13.3</ecNumber>
    </recommendedName>
</protein>
<evidence type="ECO:0000259" key="6">
    <source>
        <dbReference type="PROSITE" id="PS50109"/>
    </source>
</evidence>
<evidence type="ECO:0000313" key="8">
    <source>
        <dbReference type="EMBL" id="MFD2163553.1"/>
    </source>
</evidence>
<evidence type="ECO:0000259" key="7">
    <source>
        <dbReference type="PROSITE" id="PS50110"/>
    </source>
</evidence>
<dbReference type="Proteomes" id="UP001597387">
    <property type="component" value="Unassembled WGS sequence"/>
</dbReference>
<dbReference type="SUPFAM" id="SSF47384">
    <property type="entry name" value="Homodimeric domain of signal transducing histidine kinase"/>
    <property type="match status" value="1"/>
</dbReference>
<dbReference type="Pfam" id="PF00512">
    <property type="entry name" value="HisKA"/>
    <property type="match status" value="1"/>
</dbReference>
<dbReference type="InterPro" id="IPR003661">
    <property type="entry name" value="HisK_dim/P_dom"/>
</dbReference>
<dbReference type="PROSITE" id="PS50110">
    <property type="entry name" value="RESPONSE_REGULATORY"/>
    <property type="match status" value="1"/>
</dbReference>
<dbReference type="Pfam" id="PF00072">
    <property type="entry name" value="Response_reg"/>
    <property type="match status" value="1"/>
</dbReference>
<accession>A0ABW4ZNA0</accession>
<keyword evidence="8" id="KW-0067">ATP-binding</keyword>
<proteinExistence type="predicted"/>